<dbReference type="SUPFAM" id="SSF50193">
    <property type="entry name" value="Ribosomal protein L14"/>
    <property type="match status" value="1"/>
</dbReference>
<dbReference type="HAMAP" id="MF_01367">
    <property type="entry name" value="Ribosomal_uL14"/>
    <property type="match status" value="1"/>
</dbReference>
<dbReference type="GO" id="GO:0070180">
    <property type="term" value="F:large ribosomal subunit rRNA binding"/>
    <property type="evidence" value="ECO:0007669"/>
    <property type="project" value="TreeGrafter"/>
</dbReference>
<comment type="function">
    <text evidence="3 5">Binds to 23S rRNA. Forms part of two intersubunit bridges in the 70S ribosome.</text>
</comment>
<evidence type="ECO:0000256" key="3">
    <source>
        <dbReference type="HAMAP-Rule" id="MF_01367"/>
    </source>
</evidence>
<proteinExistence type="inferred from homology"/>
<dbReference type="InterPro" id="IPR000218">
    <property type="entry name" value="Ribosomal_uL14"/>
</dbReference>
<dbReference type="Proteomes" id="UP000269410">
    <property type="component" value="Unassembled WGS sequence"/>
</dbReference>
<dbReference type="PANTHER" id="PTHR11761">
    <property type="entry name" value="50S/60S RIBOSOMAL PROTEIN L14/L23"/>
    <property type="match status" value="1"/>
</dbReference>
<comment type="caution">
    <text evidence="6">The sequence shown here is derived from an EMBL/GenBank/DDBJ whole genome shotgun (WGS) entry which is preliminary data.</text>
</comment>
<evidence type="ECO:0000313" key="6">
    <source>
        <dbReference type="EMBL" id="RMD77014.1"/>
    </source>
</evidence>
<dbReference type="CDD" id="cd00337">
    <property type="entry name" value="Ribosomal_uL14"/>
    <property type="match status" value="1"/>
</dbReference>
<protein>
    <recommendedName>
        <fullName evidence="3">Large ribosomal subunit protein uL14</fullName>
    </recommendedName>
</protein>
<organism evidence="6 7">
    <name type="scientific">Candidatus Dojkabacteria bacterium</name>
    <dbReference type="NCBI Taxonomy" id="2099670"/>
    <lineage>
        <taxon>Bacteria</taxon>
        <taxon>Candidatus Dojkabacteria</taxon>
    </lineage>
</organism>
<dbReference type="Pfam" id="PF00238">
    <property type="entry name" value="Ribosomal_L14"/>
    <property type="match status" value="1"/>
</dbReference>
<dbReference type="InterPro" id="IPR036853">
    <property type="entry name" value="Ribosomal_uL14_sf"/>
</dbReference>
<dbReference type="GO" id="GO:0022625">
    <property type="term" value="C:cytosolic large ribosomal subunit"/>
    <property type="evidence" value="ECO:0007669"/>
    <property type="project" value="TreeGrafter"/>
</dbReference>
<dbReference type="PANTHER" id="PTHR11761:SF3">
    <property type="entry name" value="LARGE RIBOSOMAL SUBUNIT PROTEIN UL14M"/>
    <property type="match status" value="1"/>
</dbReference>
<keyword evidence="1 3" id="KW-0689">Ribosomal protein</keyword>
<dbReference type="GO" id="GO:0003735">
    <property type="term" value="F:structural constituent of ribosome"/>
    <property type="evidence" value="ECO:0007669"/>
    <property type="project" value="InterPro"/>
</dbReference>
<keyword evidence="3 5" id="KW-0699">rRNA-binding</keyword>
<dbReference type="AlphaFoldDB" id="A0A3M0YZX1"/>
<dbReference type="NCBIfam" id="TIGR01067">
    <property type="entry name" value="rplN_bact"/>
    <property type="match status" value="1"/>
</dbReference>
<reference evidence="6 7" key="1">
    <citation type="submission" date="2018-10" db="EMBL/GenBank/DDBJ databases">
        <title>Thermophilic Lithotrophy and Phototrophy in an Intertidal, Iron-rich, Geothermal Spring.</title>
        <authorList>
            <person name="Ward L.M."/>
            <person name="Idei A."/>
            <person name="Nakagawa M."/>
            <person name="Ueno Y."/>
            <person name="Fischer W."/>
            <person name="Mcglynn S.E."/>
        </authorList>
    </citation>
    <scope>NUCLEOTIDE SEQUENCE [LARGE SCALE GENOMIC DNA]</scope>
    <source>
        <strain evidence="6">J137</strain>
    </source>
</reference>
<evidence type="ECO:0000256" key="4">
    <source>
        <dbReference type="RuleBase" id="RU003949"/>
    </source>
</evidence>
<dbReference type="Gene3D" id="2.40.150.20">
    <property type="entry name" value="Ribosomal protein L14"/>
    <property type="match status" value="1"/>
</dbReference>
<evidence type="ECO:0000256" key="5">
    <source>
        <dbReference type="RuleBase" id="RU003950"/>
    </source>
</evidence>
<dbReference type="InterPro" id="IPR019972">
    <property type="entry name" value="Ribosomal_uL14_CS"/>
</dbReference>
<keyword evidence="3 5" id="KW-0694">RNA-binding</keyword>
<dbReference type="InterPro" id="IPR005745">
    <property type="entry name" value="Ribosomal_uL14_bac-type"/>
</dbReference>
<dbReference type="GO" id="GO:0006412">
    <property type="term" value="P:translation"/>
    <property type="evidence" value="ECO:0007669"/>
    <property type="project" value="UniProtKB-UniRule"/>
</dbReference>
<keyword evidence="2 3" id="KW-0687">Ribonucleoprotein</keyword>
<dbReference type="PROSITE" id="PS00049">
    <property type="entry name" value="RIBOSOMAL_L14"/>
    <property type="match status" value="1"/>
</dbReference>
<evidence type="ECO:0000256" key="1">
    <source>
        <dbReference type="ARBA" id="ARBA00022980"/>
    </source>
</evidence>
<name>A0A3M0YZX1_9BACT</name>
<gene>
    <name evidence="3" type="primary">rplN</name>
    <name evidence="6" type="ORF">D6810_02310</name>
</gene>
<accession>A0A3M0YZX1</accession>
<evidence type="ECO:0000313" key="7">
    <source>
        <dbReference type="Proteomes" id="UP000269410"/>
    </source>
</evidence>
<comment type="subunit">
    <text evidence="3">Part of the 50S ribosomal subunit. Forms a cluster with proteins L3 and L19. In the 70S ribosome, L14 and L19 interact and together make contacts with the 16S rRNA in bridges B5 and B8.</text>
</comment>
<dbReference type="SMART" id="SM01374">
    <property type="entry name" value="Ribosomal_L14"/>
    <property type="match status" value="1"/>
</dbReference>
<evidence type="ECO:0000256" key="2">
    <source>
        <dbReference type="ARBA" id="ARBA00023274"/>
    </source>
</evidence>
<dbReference type="EMBL" id="RFKV01000074">
    <property type="protein sequence ID" value="RMD77014.1"/>
    <property type="molecule type" value="Genomic_DNA"/>
</dbReference>
<comment type="similarity">
    <text evidence="3 4">Belongs to the universal ribosomal protein uL14 family.</text>
</comment>
<sequence>MVQKLTKLKCADNSGAKELLVIQVLGSAKGRMFSKFGYIGDIVSCSVKEALPDSQLKRGDVVHAVIVRTKKEMRRRDGTYIKFDENAAVIIMGKSSKEPKGTRVFGPIGREVKDRGFAKIASLASEVL</sequence>